<reference evidence="3 4" key="1">
    <citation type="journal article" date="2021" name="PeerJ">
        <title>Analysis of 44 Vibrio anguillarum genomes reveals high genetic diversity.</title>
        <authorList>
            <person name="Hansen M.J."/>
            <person name="Dalsgaard I."/>
        </authorList>
    </citation>
    <scope>NUCLEOTIDE SEQUENCE [LARGE SCALE GENOMIC DNA]</scope>
    <source>
        <strain evidence="2 4">040915-1/1B</strain>
        <strain evidence="1 3">17-16730-2A</strain>
    </source>
</reference>
<dbReference type="EMBL" id="RDPI01000494">
    <property type="protein sequence ID" value="MBF4376011.1"/>
    <property type="molecule type" value="Genomic_DNA"/>
</dbReference>
<dbReference type="Proteomes" id="UP000726136">
    <property type="component" value="Unassembled WGS sequence"/>
</dbReference>
<proteinExistence type="predicted"/>
<evidence type="ECO:0000313" key="1">
    <source>
        <dbReference type="EMBL" id="MBF4273739.1"/>
    </source>
</evidence>
<evidence type="ECO:0000313" key="4">
    <source>
        <dbReference type="Proteomes" id="UP000726136"/>
    </source>
</evidence>
<gene>
    <name evidence="1" type="ORF">EAY07_17250</name>
    <name evidence="2" type="ORF">EAY46_23785</name>
</gene>
<keyword evidence="4" id="KW-1185">Reference proteome</keyword>
<dbReference type="KEGG" id="vau:VANGNB10_cII0508c"/>
<dbReference type="AlphaFoldDB" id="A0A241NCD2"/>
<accession>A0A241NCD2</accession>
<sequence length="94" mass="10796">MNELIHELSLLDTDALYLFTVDNVRIQGNFAEFDLTIQTSSQILSRWLITCKHCLKAKIDHTNLAREVTIKYDIFIVGSSYFSGSYFEATRLTS</sequence>
<comment type="caution">
    <text evidence="1">The sequence shown here is derived from an EMBL/GenBank/DDBJ whole genome shotgun (WGS) entry which is preliminary data.</text>
</comment>
<evidence type="ECO:0000313" key="2">
    <source>
        <dbReference type="EMBL" id="MBF4376011.1"/>
    </source>
</evidence>
<protein>
    <submittedName>
        <fullName evidence="1">Uncharacterized protein</fullName>
    </submittedName>
</protein>
<evidence type="ECO:0000313" key="3">
    <source>
        <dbReference type="Proteomes" id="UP000722957"/>
    </source>
</evidence>
<dbReference type="Proteomes" id="UP000722957">
    <property type="component" value="Unassembled WGS sequence"/>
</dbReference>
<organism evidence="1 3">
    <name type="scientific">Vibrio anguillarum</name>
    <name type="common">Listonella anguillarum</name>
    <dbReference type="NCBI Taxonomy" id="55601"/>
    <lineage>
        <taxon>Bacteria</taxon>
        <taxon>Pseudomonadati</taxon>
        <taxon>Pseudomonadota</taxon>
        <taxon>Gammaproteobacteria</taxon>
        <taxon>Vibrionales</taxon>
        <taxon>Vibrionaceae</taxon>
        <taxon>Vibrio</taxon>
    </lineage>
</organism>
<name>A0A241NCD2_VIBAN</name>
<dbReference type="EMBL" id="RDOM01000064">
    <property type="protein sequence ID" value="MBF4273739.1"/>
    <property type="molecule type" value="Genomic_DNA"/>
</dbReference>